<dbReference type="RefSeq" id="WP_285186510.1">
    <property type="nucleotide sequence ID" value="NZ_CP126981.1"/>
</dbReference>
<name>A0ABY8VUH5_9MYCO</name>
<sequence length="284" mass="29684">MAATTTVDGLTPLAAGFCFGEGPRWFEDLLWFSDMLGEAVHTVTVCGSMTTLPLPGHAPSGLGFRPDGTLLIVSAENRTLLAYDGENITTAADLSSLAPADLGDMVVDGRGRAYIGSQAFEGGALLRVDPDNSARVVATDLNFPNGMAITPDGRTLIVAESIGRRLTAYSIDEDGDLSNRRVFADGLDGPPDGICLDAGGGVWTAMTLAHQFERIVDSAGGKARVSHRIDIGDRVAIACMLGGAAGRTLFMLTSSEAYPKKLVGTRLSRVDTVIVDAPAVEAGR</sequence>
<dbReference type="EMBL" id="CP126981">
    <property type="protein sequence ID" value="WIM86956.1"/>
    <property type="molecule type" value="Genomic_DNA"/>
</dbReference>
<evidence type="ECO:0000256" key="1">
    <source>
        <dbReference type="ARBA" id="ARBA00008853"/>
    </source>
</evidence>
<accession>A0ABY8VUH5</accession>
<dbReference type="PANTHER" id="PTHR10907:SF47">
    <property type="entry name" value="REGUCALCIN"/>
    <property type="match status" value="1"/>
</dbReference>
<dbReference type="Proteomes" id="UP001236585">
    <property type="component" value="Chromosome"/>
</dbReference>
<evidence type="ECO:0000259" key="2">
    <source>
        <dbReference type="Pfam" id="PF08450"/>
    </source>
</evidence>
<dbReference type="PRINTS" id="PR01790">
    <property type="entry name" value="SMP30FAMILY"/>
</dbReference>
<gene>
    <name evidence="3" type="ORF">PT015_19065</name>
</gene>
<evidence type="ECO:0000313" key="4">
    <source>
        <dbReference type="Proteomes" id="UP001236585"/>
    </source>
</evidence>
<feature type="domain" description="SMP-30/Gluconolactonase/LRE-like region" evidence="2">
    <location>
        <begin position="19"/>
        <end position="254"/>
    </location>
</feature>
<reference evidence="3 4" key="1">
    <citation type="journal article" date="2023" name="Microbiol. Resour. Announc.">
        <title>Complete Genome Sequence of Mycobacterium wuenschmanii, a novel Nontuberculous Mycobacterium Isolated from a captive population of Amazon Milk Frogs.</title>
        <authorList>
            <person name="Hicks J."/>
            <person name="Zeineldin M."/>
            <person name="Ward H."/>
            <person name="Wuenschmann A."/>
            <person name="Camp P."/>
            <person name="Farrell D."/>
            <person name="Lehman K."/>
            <person name="Thacker T."/>
            <person name="Cuthbert E."/>
        </authorList>
    </citation>
    <scope>NUCLEOTIDE SEQUENCE [LARGE SCALE GENOMIC DNA]</scope>
    <source>
        <strain evidence="3 4">Wuenschmanii</strain>
    </source>
</reference>
<comment type="similarity">
    <text evidence="1">Belongs to the SMP-30/CGR1 family.</text>
</comment>
<keyword evidence="4" id="KW-1185">Reference proteome</keyword>
<organism evidence="3 4">
    <name type="scientific">Candidatus Mycobacterium wuenschmannii</name>
    <dbReference type="NCBI Taxonomy" id="3027808"/>
    <lineage>
        <taxon>Bacteria</taxon>
        <taxon>Bacillati</taxon>
        <taxon>Actinomycetota</taxon>
        <taxon>Actinomycetes</taxon>
        <taxon>Mycobacteriales</taxon>
        <taxon>Mycobacteriaceae</taxon>
        <taxon>Mycobacterium</taxon>
    </lineage>
</organism>
<proteinExistence type="inferred from homology"/>
<protein>
    <submittedName>
        <fullName evidence="3">SMP-30/gluconolactonase/LRE family protein</fullName>
    </submittedName>
</protein>
<dbReference type="InterPro" id="IPR013658">
    <property type="entry name" value="SGL"/>
</dbReference>
<dbReference type="PANTHER" id="PTHR10907">
    <property type="entry name" value="REGUCALCIN"/>
    <property type="match status" value="1"/>
</dbReference>
<dbReference type="Gene3D" id="2.120.10.30">
    <property type="entry name" value="TolB, C-terminal domain"/>
    <property type="match status" value="1"/>
</dbReference>
<dbReference type="SUPFAM" id="SSF63829">
    <property type="entry name" value="Calcium-dependent phosphotriesterase"/>
    <property type="match status" value="1"/>
</dbReference>
<dbReference type="InterPro" id="IPR011042">
    <property type="entry name" value="6-blade_b-propeller_TolB-like"/>
</dbReference>
<evidence type="ECO:0000313" key="3">
    <source>
        <dbReference type="EMBL" id="WIM86956.1"/>
    </source>
</evidence>
<dbReference type="Pfam" id="PF08450">
    <property type="entry name" value="SGL"/>
    <property type="match status" value="1"/>
</dbReference>
<dbReference type="InterPro" id="IPR005511">
    <property type="entry name" value="SMP-30"/>
</dbReference>